<dbReference type="Proteomes" id="UP001558613">
    <property type="component" value="Unassembled WGS sequence"/>
</dbReference>
<name>A0ABR3MJH4_9TELE</name>
<keyword evidence="2" id="KW-1185">Reference proteome</keyword>
<proteinExistence type="predicted"/>
<organism evidence="1 2">
    <name type="scientific">Cirrhinus molitorella</name>
    <name type="common">mud carp</name>
    <dbReference type="NCBI Taxonomy" id="172907"/>
    <lineage>
        <taxon>Eukaryota</taxon>
        <taxon>Metazoa</taxon>
        <taxon>Chordata</taxon>
        <taxon>Craniata</taxon>
        <taxon>Vertebrata</taxon>
        <taxon>Euteleostomi</taxon>
        <taxon>Actinopterygii</taxon>
        <taxon>Neopterygii</taxon>
        <taxon>Teleostei</taxon>
        <taxon>Ostariophysi</taxon>
        <taxon>Cypriniformes</taxon>
        <taxon>Cyprinidae</taxon>
        <taxon>Labeoninae</taxon>
        <taxon>Labeonini</taxon>
        <taxon>Cirrhinus</taxon>
    </lineage>
</organism>
<protein>
    <submittedName>
        <fullName evidence="1">Uncharacterized protein</fullName>
    </submittedName>
</protein>
<gene>
    <name evidence="1" type="ORF">QQF64_004806</name>
</gene>
<sequence>MLQINQESSERAGGHFWKVSGGLWKEKRRKKRIVGHLGTAKLKILLDNVSQILQLIRETAAISERPSLWQGNERQLLHHMTHALKSGFTTGAFVEHNVGDS</sequence>
<comment type="caution">
    <text evidence="1">The sequence shown here is derived from an EMBL/GenBank/DDBJ whole genome shotgun (WGS) entry which is preliminary data.</text>
</comment>
<evidence type="ECO:0000313" key="2">
    <source>
        <dbReference type="Proteomes" id="UP001558613"/>
    </source>
</evidence>
<accession>A0ABR3MJH4</accession>
<dbReference type="EMBL" id="JAYMGO010000012">
    <property type="protein sequence ID" value="KAL1264451.1"/>
    <property type="molecule type" value="Genomic_DNA"/>
</dbReference>
<evidence type="ECO:0000313" key="1">
    <source>
        <dbReference type="EMBL" id="KAL1264451.1"/>
    </source>
</evidence>
<reference evidence="1 2" key="1">
    <citation type="submission" date="2023-09" db="EMBL/GenBank/DDBJ databases">
        <authorList>
            <person name="Wang M."/>
        </authorList>
    </citation>
    <scope>NUCLEOTIDE SEQUENCE [LARGE SCALE GENOMIC DNA]</scope>
    <source>
        <strain evidence="1">GT-2023</strain>
        <tissue evidence="1">Liver</tissue>
    </source>
</reference>